<dbReference type="InterPro" id="IPR013083">
    <property type="entry name" value="Znf_RING/FYVE/PHD"/>
</dbReference>
<feature type="compositionally biased region" description="Polar residues" evidence="5">
    <location>
        <begin position="117"/>
        <end position="133"/>
    </location>
</feature>
<evidence type="ECO:0000256" key="1">
    <source>
        <dbReference type="ARBA" id="ARBA00022723"/>
    </source>
</evidence>
<dbReference type="InterPro" id="IPR011011">
    <property type="entry name" value="Znf_FYVE_PHD"/>
</dbReference>
<dbReference type="EMBL" id="MU005983">
    <property type="protein sequence ID" value="KAF2860259.1"/>
    <property type="molecule type" value="Genomic_DNA"/>
</dbReference>
<proteinExistence type="predicted"/>
<feature type="region of interest" description="Disordered" evidence="5">
    <location>
        <begin position="1"/>
        <end position="27"/>
    </location>
</feature>
<dbReference type="OrthoDB" id="5863171at2759"/>
<name>A0A6A7BZV5_9PEZI</name>
<evidence type="ECO:0000256" key="3">
    <source>
        <dbReference type="ARBA" id="ARBA00022833"/>
    </source>
</evidence>
<feature type="compositionally biased region" description="Basic residues" evidence="5">
    <location>
        <begin position="83"/>
        <end position="92"/>
    </location>
</feature>
<evidence type="ECO:0000259" key="6">
    <source>
        <dbReference type="PROSITE" id="PS50016"/>
    </source>
</evidence>
<keyword evidence="1" id="KW-0479">Metal-binding</keyword>
<feature type="region of interest" description="Disordered" evidence="5">
    <location>
        <begin position="52"/>
        <end position="144"/>
    </location>
</feature>
<evidence type="ECO:0000313" key="8">
    <source>
        <dbReference type="Proteomes" id="UP000799421"/>
    </source>
</evidence>
<feature type="domain" description="PHD-type" evidence="6">
    <location>
        <begin position="144"/>
        <end position="200"/>
    </location>
</feature>
<feature type="compositionally biased region" description="Low complexity" evidence="5">
    <location>
        <begin position="10"/>
        <end position="27"/>
    </location>
</feature>
<evidence type="ECO:0000256" key="5">
    <source>
        <dbReference type="SAM" id="MobiDB-lite"/>
    </source>
</evidence>
<dbReference type="AlphaFoldDB" id="A0A6A7BZV5"/>
<protein>
    <recommendedName>
        <fullName evidence="6">PHD-type domain-containing protein</fullName>
    </recommendedName>
</protein>
<dbReference type="PROSITE" id="PS01359">
    <property type="entry name" value="ZF_PHD_1"/>
    <property type="match status" value="1"/>
</dbReference>
<dbReference type="InterPro" id="IPR019786">
    <property type="entry name" value="Zinc_finger_PHD-type_CS"/>
</dbReference>
<reference evidence="7" key="1">
    <citation type="journal article" date="2020" name="Stud. Mycol.">
        <title>101 Dothideomycetes genomes: a test case for predicting lifestyles and emergence of pathogens.</title>
        <authorList>
            <person name="Haridas S."/>
            <person name="Albert R."/>
            <person name="Binder M."/>
            <person name="Bloem J."/>
            <person name="Labutti K."/>
            <person name="Salamov A."/>
            <person name="Andreopoulos B."/>
            <person name="Baker S."/>
            <person name="Barry K."/>
            <person name="Bills G."/>
            <person name="Bluhm B."/>
            <person name="Cannon C."/>
            <person name="Castanera R."/>
            <person name="Culley D."/>
            <person name="Daum C."/>
            <person name="Ezra D."/>
            <person name="Gonzalez J."/>
            <person name="Henrissat B."/>
            <person name="Kuo A."/>
            <person name="Liang C."/>
            <person name="Lipzen A."/>
            <person name="Lutzoni F."/>
            <person name="Magnuson J."/>
            <person name="Mondo S."/>
            <person name="Nolan M."/>
            <person name="Ohm R."/>
            <person name="Pangilinan J."/>
            <person name="Park H.-J."/>
            <person name="Ramirez L."/>
            <person name="Alfaro M."/>
            <person name="Sun H."/>
            <person name="Tritt A."/>
            <person name="Yoshinaga Y."/>
            <person name="Zwiers L.-H."/>
            <person name="Turgeon B."/>
            <person name="Goodwin S."/>
            <person name="Spatafora J."/>
            <person name="Crous P."/>
            <person name="Grigoriev I."/>
        </authorList>
    </citation>
    <scope>NUCLEOTIDE SEQUENCE</scope>
    <source>
        <strain evidence="7">CBS 480.64</strain>
    </source>
</reference>
<dbReference type="PROSITE" id="PS50016">
    <property type="entry name" value="ZF_PHD_2"/>
    <property type="match status" value="1"/>
</dbReference>
<dbReference type="Gene3D" id="3.30.40.10">
    <property type="entry name" value="Zinc/RING finger domain, C3HC4 (zinc finger)"/>
    <property type="match status" value="1"/>
</dbReference>
<dbReference type="InterPro" id="IPR019787">
    <property type="entry name" value="Znf_PHD-finger"/>
</dbReference>
<dbReference type="Pfam" id="PF00628">
    <property type="entry name" value="PHD"/>
    <property type="match status" value="1"/>
</dbReference>
<dbReference type="GO" id="GO:0008270">
    <property type="term" value="F:zinc ion binding"/>
    <property type="evidence" value="ECO:0007669"/>
    <property type="project" value="UniProtKB-KW"/>
</dbReference>
<dbReference type="InterPro" id="IPR001965">
    <property type="entry name" value="Znf_PHD"/>
</dbReference>
<keyword evidence="3" id="KW-0862">Zinc</keyword>
<dbReference type="Proteomes" id="UP000799421">
    <property type="component" value="Unassembled WGS sequence"/>
</dbReference>
<evidence type="ECO:0000256" key="2">
    <source>
        <dbReference type="ARBA" id="ARBA00022771"/>
    </source>
</evidence>
<evidence type="ECO:0000313" key="7">
    <source>
        <dbReference type="EMBL" id="KAF2860259.1"/>
    </source>
</evidence>
<sequence length="358" mass="39979">MSRTSGGSLSQEESTLSSPASSLSSAALAQEWKNAQEELKISEAVADVLLRSVNDVPDPETPAPPPGRRPRGRPRGASNRGRGNGRGRKRRRVEGSDDEEDSSGEEVITPGVLMTKSGRSVQKPTSFMPQSDGQPRRQRRKRDLNACKNCSRSVSLEGNRIVHCDSCATPYHRYCHYPPIDDSVISGETPQWLCSHCEKNAQQQGQVPGMVSAAPDMTDTKINRLVNASGVPEHMRRHYFSTLPVNTLVDLLTNLSSKRPTLTLFAPHHSRVVFDSLRRQARGTETPDQSILSHNSEYQMRIEQDEIAFQSNPSYGDHPDHYPRPGYGKYFELPPEQEETYLADNDEGVFLHLYREAQ</sequence>
<gene>
    <name evidence="7" type="ORF">K470DRAFT_72642</name>
</gene>
<dbReference type="CDD" id="cd15502">
    <property type="entry name" value="PHD_Phf1p_Phf2p_like"/>
    <property type="match status" value="1"/>
</dbReference>
<evidence type="ECO:0000256" key="4">
    <source>
        <dbReference type="PROSITE-ProRule" id="PRU00146"/>
    </source>
</evidence>
<keyword evidence="2 4" id="KW-0863">Zinc-finger</keyword>
<organism evidence="7 8">
    <name type="scientific">Piedraia hortae CBS 480.64</name>
    <dbReference type="NCBI Taxonomy" id="1314780"/>
    <lineage>
        <taxon>Eukaryota</taxon>
        <taxon>Fungi</taxon>
        <taxon>Dikarya</taxon>
        <taxon>Ascomycota</taxon>
        <taxon>Pezizomycotina</taxon>
        <taxon>Dothideomycetes</taxon>
        <taxon>Dothideomycetidae</taxon>
        <taxon>Capnodiales</taxon>
        <taxon>Piedraiaceae</taxon>
        <taxon>Piedraia</taxon>
    </lineage>
</organism>
<dbReference type="SUPFAM" id="SSF57903">
    <property type="entry name" value="FYVE/PHD zinc finger"/>
    <property type="match status" value="1"/>
</dbReference>
<accession>A0A6A7BZV5</accession>
<dbReference type="SMART" id="SM00249">
    <property type="entry name" value="PHD"/>
    <property type="match status" value="1"/>
</dbReference>
<keyword evidence="8" id="KW-1185">Reference proteome</keyword>